<dbReference type="RefSeq" id="WP_169791388.1">
    <property type="nucleotide sequence ID" value="NZ_CP011125.1"/>
</dbReference>
<dbReference type="Pfam" id="PF07624">
    <property type="entry name" value="PSD2"/>
    <property type="match status" value="1"/>
</dbReference>
<organism evidence="7 8">
    <name type="scientific">Sandaracinus amylolyticus</name>
    <dbReference type="NCBI Taxonomy" id="927083"/>
    <lineage>
        <taxon>Bacteria</taxon>
        <taxon>Pseudomonadati</taxon>
        <taxon>Myxococcota</taxon>
        <taxon>Polyangia</taxon>
        <taxon>Polyangiales</taxon>
        <taxon>Sandaracinaceae</taxon>
        <taxon>Sandaracinus</taxon>
    </lineage>
</organism>
<name>A0A0F6W1F8_9BACT</name>
<dbReference type="InterPro" id="IPR013042">
    <property type="entry name" value="DUF1592"/>
</dbReference>
<dbReference type="AlphaFoldDB" id="A0A0F6W1F8"/>
<dbReference type="InterPro" id="IPR013043">
    <property type="entry name" value="DUF1595"/>
</dbReference>
<dbReference type="InterPro" id="IPR013036">
    <property type="entry name" value="DUF1587"/>
</dbReference>
<evidence type="ECO:0000259" key="6">
    <source>
        <dbReference type="Pfam" id="PF07637"/>
    </source>
</evidence>
<dbReference type="Pfam" id="PF07631">
    <property type="entry name" value="PSD4"/>
    <property type="match status" value="1"/>
</dbReference>
<gene>
    <name evidence="7" type="ORF">DB32_001945</name>
</gene>
<feature type="domain" description="DUF1588" evidence="4">
    <location>
        <begin position="370"/>
        <end position="467"/>
    </location>
</feature>
<evidence type="ECO:0000256" key="1">
    <source>
        <dbReference type="SAM" id="MobiDB-lite"/>
    </source>
</evidence>
<evidence type="ECO:0000259" key="3">
    <source>
        <dbReference type="Pfam" id="PF07626"/>
    </source>
</evidence>
<feature type="domain" description="DUF1587" evidence="3">
    <location>
        <begin position="58"/>
        <end position="121"/>
    </location>
</feature>
<evidence type="ECO:0008006" key="9">
    <source>
        <dbReference type="Google" id="ProtNLM"/>
    </source>
</evidence>
<feature type="domain" description="DUF1595" evidence="6">
    <location>
        <begin position="146"/>
        <end position="207"/>
    </location>
</feature>
<dbReference type="Proteomes" id="UP000034883">
    <property type="component" value="Chromosome"/>
</dbReference>
<evidence type="ECO:0000259" key="2">
    <source>
        <dbReference type="Pfam" id="PF07624"/>
    </source>
</evidence>
<accession>A0A0F6W1F8</accession>
<dbReference type="KEGG" id="samy:DB32_001945"/>
<feature type="domain" description="DUF1585" evidence="2">
    <location>
        <begin position="483"/>
        <end position="553"/>
    </location>
</feature>
<reference evidence="7 8" key="1">
    <citation type="submission" date="2015-03" db="EMBL/GenBank/DDBJ databases">
        <title>Genome assembly of Sandaracinus amylolyticus DSM 53668.</title>
        <authorList>
            <person name="Sharma G."/>
            <person name="Subramanian S."/>
        </authorList>
    </citation>
    <scope>NUCLEOTIDE SEQUENCE [LARGE SCALE GENOMIC DNA]</scope>
    <source>
        <strain evidence="7 8">DSM 53668</strain>
    </source>
</reference>
<dbReference type="InterPro" id="IPR013039">
    <property type="entry name" value="DUF1588"/>
</dbReference>
<protein>
    <recommendedName>
        <fullName evidence="9">Cellulose-binding domain protein</fullName>
    </recommendedName>
</protein>
<dbReference type="InterPro" id="IPR011478">
    <property type="entry name" value="DUF1585"/>
</dbReference>
<proteinExistence type="predicted"/>
<dbReference type="PROSITE" id="PS51257">
    <property type="entry name" value="PROKAR_LIPOPROTEIN"/>
    <property type="match status" value="1"/>
</dbReference>
<dbReference type="Pfam" id="PF07626">
    <property type="entry name" value="PSD3"/>
    <property type="match status" value="1"/>
</dbReference>
<evidence type="ECO:0000259" key="5">
    <source>
        <dbReference type="Pfam" id="PF07631"/>
    </source>
</evidence>
<evidence type="ECO:0000259" key="4">
    <source>
        <dbReference type="Pfam" id="PF07627"/>
    </source>
</evidence>
<dbReference type="Pfam" id="PF07627">
    <property type="entry name" value="PSCyt3"/>
    <property type="match status" value="1"/>
</dbReference>
<evidence type="ECO:0000313" key="7">
    <source>
        <dbReference type="EMBL" id="AKF04796.1"/>
    </source>
</evidence>
<feature type="compositionally biased region" description="Gly residues" evidence="1">
    <location>
        <begin position="27"/>
        <end position="45"/>
    </location>
</feature>
<evidence type="ECO:0000313" key="8">
    <source>
        <dbReference type="Proteomes" id="UP000034883"/>
    </source>
</evidence>
<dbReference type="EMBL" id="CP011125">
    <property type="protein sequence ID" value="AKF04796.1"/>
    <property type="molecule type" value="Genomic_DNA"/>
</dbReference>
<dbReference type="Pfam" id="PF07637">
    <property type="entry name" value="PSD5"/>
    <property type="match status" value="1"/>
</dbReference>
<feature type="domain" description="DUF1592" evidence="5">
    <location>
        <begin position="220"/>
        <end position="346"/>
    </location>
</feature>
<keyword evidence="8" id="KW-1185">Reference proteome</keyword>
<sequence length="565" mass="61792">MRFRSLTALAVLSLAACDGSLLDPRGSGPGTVDGWGPEGPSGPGGPTVPAEPGRVTMRRLNRSELDHTVRDLLGIERQVSTDFPADDRGYGYDNNGDVLSTSALHVELLASSAEEWIDEALGTAEAPGPGRERMLTCDVATGGESCARTILTTFTRRAWRRPATDAEITRLLSVHEIAQMHGDGWPEGVRLALIATLISPHFLYRVELDDPAVDGPERVSDYELASRLSYFLWASAPDDELLDLAADGVLHDEATLRAQAERMLDDARARSLVDDFAGQWLYTRLIPDHDADDGTFPDWTPELARSAQGEMERFFAAFLEEDRPVEDMLTASFGFVDDRLAAHYGVEIPEGTTRDEQGFARVMLPDTRSAGLLSRAGVLAVTSQPNRTSPVKRGVWVLEQILCSPPPPPPPGVEGLEATEPREGETLRERFERHRSDPVCASCHSVMDPIGFGLERYDAIGRYRETDNDGTIDDSGLLPGFGEFTGASELGAMISSDPRFPRCVTRQMMTYALGRGVEHRSDEAWVDMLTEDMLANGGTLRALILEIVTSPPFRMRGADHGAEDE</sequence>
<feature type="region of interest" description="Disordered" evidence="1">
    <location>
        <begin position="22"/>
        <end position="52"/>
    </location>
</feature>
<dbReference type="STRING" id="927083.DB32_001945"/>